<comment type="caution">
    <text evidence="1">The sequence shown here is derived from an EMBL/GenBank/DDBJ whole genome shotgun (WGS) entry which is preliminary data.</text>
</comment>
<proteinExistence type="predicted"/>
<dbReference type="Proteomes" id="UP001596417">
    <property type="component" value="Unassembled WGS sequence"/>
</dbReference>
<dbReference type="AlphaFoldDB" id="A0ABD5YVB6"/>
<dbReference type="RefSeq" id="WP_390207101.1">
    <property type="nucleotide sequence ID" value="NZ_JBHTAX010000007.1"/>
</dbReference>
<name>A0ABD5YVB6_9EURY</name>
<evidence type="ECO:0000313" key="1">
    <source>
        <dbReference type="EMBL" id="MFC7193266.1"/>
    </source>
</evidence>
<organism evidence="1 2">
    <name type="scientific">Halocatena marina</name>
    <dbReference type="NCBI Taxonomy" id="2934937"/>
    <lineage>
        <taxon>Archaea</taxon>
        <taxon>Methanobacteriati</taxon>
        <taxon>Methanobacteriota</taxon>
        <taxon>Stenosarchaea group</taxon>
        <taxon>Halobacteria</taxon>
        <taxon>Halobacteriales</taxon>
        <taxon>Natronomonadaceae</taxon>
        <taxon>Halocatena</taxon>
    </lineage>
</organism>
<dbReference type="EMBL" id="JBHTAX010000007">
    <property type="protein sequence ID" value="MFC7193266.1"/>
    <property type="molecule type" value="Genomic_DNA"/>
</dbReference>
<gene>
    <name evidence="1" type="ORF">ACFQL7_28065</name>
</gene>
<accession>A0ABD5YVB6</accession>
<sequence length="83" mass="9865">MVTLRPGEDEPLIQWPYRLDGRDDVEHTDADRTMIHSYDKEDIDAPIITGKHVDRSPFDSPIEDNFRQQMLTEYVRTQTFSRR</sequence>
<keyword evidence="2" id="KW-1185">Reference proteome</keyword>
<reference evidence="1 2" key="1">
    <citation type="journal article" date="2019" name="Int. J. Syst. Evol. Microbiol.">
        <title>The Global Catalogue of Microorganisms (GCM) 10K type strain sequencing project: providing services to taxonomists for standard genome sequencing and annotation.</title>
        <authorList>
            <consortium name="The Broad Institute Genomics Platform"/>
            <consortium name="The Broad Institute Genome Sequencing Center for Infectious Disease"/>
            <person name="Wu L."/>
            <person name="Ma J."/>
        </authorList>
    </citation>
    <scope>NUCLEOTIDE SEQUENCE [LARGE SCALE GENOMIC DNA]</scope>
    <source>
        <strain evidence="1 2">RDMS1</strain>
    </source>
</reference>
<evidence type="ECO:0000313" key="2">
    <source>
        <dbReference type="Proteomes" id="UP001596417"/>
    </source>
</evidence>
<protein>
    <submittedName>
        <fullName evidence="1">Uncharacterized protein</fullName>
    </submittedName>
</protein>